<reference evidence="3 4" key="1">
    <citation type="journal article" date="2019" name="Nat. Ecol. Evol.">
        <title>Megaphylogeny resolves global patterns of mushroom evolution.</title>
        <authorList>
            <person name="Varga T."/>
            <person name="Krizsan K."/>
            <person name="Foldi C."/>
            <person name="Dima B."/>
            <person name="Sanchez-Garcia M."/>
            <person name="Sanchez-Ramirez S."/>
            <person name="Szollosi G.J."/>
            <person name="Szarkandi J.G."/>
            <person name="Papp V."/>
            <person name="Albert L."/>
            <person name="Andreopoulos W."/>
            <person name="Angelini C."/>
            <person name="Antonin V."/>
            <person name="Barry K.W."/>
            <person name="Bougher N.L."/>
            <person name="Buchanan P."/>
            <person name="Buyck B."/>
            <person name="Bense V."/>
            <person name="Catcheside P."/>
            <person name="Chovatia M."/>
            <person name="Cooper J."/>
            <person name="Damon W."/>
            <person name="Desjardin D."/>
            <person name="Finy P."/>
            <person name="Geml J."/>
            <person name="Haridas S."/>
            <person name="Hughes K."/>
            <person name="Justo A."/>
            <person name="Karasinski D."/>
            <person name="Kautmanova I."/>
            <person name="Kiss B."/>
            <person name="Kocsube S."/>
            <person name="Kotiranta H."/>
            <person name="LaButti K.M."/>
            <person name="Lechner B.E."/>
            <person name="Liimatainen K."/>
            <person name="Lipzen A."/>
            <person name="Lukacs Z."/>
            <person name="Mihaltcheva S."/>
            <person name="Morgado L.N."/>
            <person name="Niskanen T."/>
            <person name="Noordeloos M.E."/>
            <person name="Ohm R.A."/>
            <person name="Ortiz-Santana B."/>
            <person name="Ovrebo C."/>
            <person name="Racz N."/>
            <person name="Riley R."/>
            <person name="Savchenko A."/>
            <person name="Shiryaev A."/>
            <person name="Soop K."/>
            <person name="Spirin V."/>
            <person name="Szebenyi C."/>
            <person name="Tomsovsky M."/>
            <person name="Tulloss R.E."/>
            <person name="Uehling J."/>
            <person name="Grigoriev I.V."/>
            <person name="Vagvolgyi C."/>
            <person name="Papp T."/>
            <person name="Martin F.M."/>
            <person name="Miettinen O."/>
            <person name="Hibbett D.S."/>
            <person name="Nagy L.G."/>
        </authorList>
    </citation>
    <scope>NUCLEOTIDE SEQUENCE [LARGE SCALE GENOMIC DNA]</scope>
    <source>
        <strain evidence="3 4">CBS 309.79</strain>
    </source>
</reference>
<gene>
    <name evidence="3" type="ORF">BDV98DRAFT_561289</name>
</gene>
<evidence type="ECO:0000256" key="2">
    <source>
        <dbReference type="SAM" id="SignalP"/>
    </source>
</evidence>
<feature type="signal peptide" evidence="2">
    <location>
        <begin position="1"/>
        <end position="20"/>
    </location>
</feature>
<evidence type="ECO:0000313" key="4">
    <source>
        <dbReference type="Proteomes" id="UP000305067"/>
    </source>
</evidence>
<dbReference type="EMBL" id="ML178817">
    <property type="protein sequence ID" value="TFL04994.1"/>
    <property type="molecule type" value="Genomic_DNA"/>
</dbReference>
<keyword evidence="2" id="KW-0732">Signal</keyword>
<dbReference type="STRING" id="1884261.A0A5C3R2N0"/>
<protein>
    <submittedName>
        <fullName evidence="3">Uncharacterized protein</fullName>
    </submittedName>
</protein>
<keyword evidence="4" id="KW-1185">Reference proteome</keyword>
<feature type="region of interest" description="Disordered" evidence="1">
    <location>
        <begin position="46"/>
        <end position="69"/>
    </location>
</feature>
<evidence type="ECO:0000313" key="3">
    <source>
        <dbReference type="EMBL" id="TFL04994.1"/>
    </source>
</evidence>
<proteinExistence type="predicted"/>
<feature type="chain" id="PRO_5022670937" evidence="2">
    <location>
        <begin position="21"/>
        <end position="261"/>
    </location>
</feature>
<accession>A0A5C3R2N0</accession>
<sequence length="261" mass="27789">MQLKLVFTTFVFTLLSFAAAQPATPTVKDTNASRLARGLPLLRPRSITHKSLGRKRSHPSPSPSPLPLLNNNLKVAAAQPPATWRTGRIQVRNTDGLALGYVRNAPGAEPVNGINFGVDSQDVRVGFTTKPGSVLLDLAVTNPNFNGPTYLGARSSSSHNTHLAAGSADAIDFMNVNITPAHGGPLPIPGTSDKGESAIWTLDEATKQFIPHYINPDGIQVATQIAYISQDNKIFFTGSVEAWNVANGGAAVVTFHLEESF</sequence>
<dbReference type="Proteomes" id="UP000305067">
    <property type="component" value="Unassembled WGS sequence"/>
</dbReference>
<dbReference type="OrthoDB" id="3167181at2759"/>
<organism evidence="3 4">
    <name type="scientific">Pterulicium gracile</name>
    <dbReference type="NCBI Taxonomy" id="1884261"/>
    <lineage>
        <taxon>Eukaryota</taxon>
        <taxon>Fungi</taxon>
        <taxon>Dikarya</taxon>
        <taxon>Basidiomycota</taxon>
        <taxon>Agaricomycotina</taxon>
        <taxon>Agaricomycetes</taxon>
        <taxon>Agaricomycetidae</taxon>
        <taxon>Agaricales</taxon>
        <taxon>Pleurotineae</taxon>
        <taxon>Pterulaceae</taxon>
        <taxon>Pterulicium</taxon>
    </lineage>
</organism>
<dbReference type="AlphaFoldDB" id="A0A5C3R2N0"/>
<evidence type="ECO:0000256" key="1">
    <source>
        <dbReference type="SAM" id="MobiDB-lite"/>
    </source>
</evidence>
<name>A0A5C3R2N0_9AGAR</name>
<feature type="compositionally biased region" description="Basic residues" evidence="1">
    <location>
        <begin position="46"/>
        <end position="58"/>
    </location>
</feature>